<reference evidence="1 2" key="1">
    <citation type="journal article" date="2018" name="Sci. Rep.">
        <title>Genomic signatures of local adaptation to the degree of environmental predictability in rotifers.</title>
        <authorList>
            <person name="Franch-Gras L."/>
            <person name="Hahn C."/>
            <person name="Garcia-Roger E.M."/>
            <person name="Carmona M.J."/>
            <person name="Serra M."/>
            <person name="Gomez A."/>
        </authorList>
    </citation>
    <scope>NUCLEOTIDE SEQUENCE [LARGE SCALE GENOMIC DNA]</scope>
    <source>
        <strain evidence="1">HYR1</strain>
    </source>
</reference>
<comment type="caution">
    <text evidence="1">The sequence shown here is derived from an EMBL/GenBank/DDBJ whole genome shotgun (WGS) entry which is preliminary data.</text>
</comment>
<keyword evidence="2" id="KW-1185">Reference proteome</keyword>
<proteinExistence type="predicted"/>
<gene>
    <name evidence="1" type="ORF">BpHYR1_044786</name>
</gene>
<protein>
    <submittedName>
        <fullName evidence="1">Uncharacterized protein</fullName>
    </submittedName>
</protein>
<organism evidence="1 2">
    <name type="scientific">Brachionus plicatilis</name>
    <name type="common">Marine rotifer</name>
    <name type="synonym">Brachionus muelleri</name>
    <dbReference type="NCBI Taxonomy" id="10195"/>
    <lineage>
        <taxon>Eukaryota</taxon>
        <taxon>Metazoa</taxon>
        <taxon>Spiralia</taxon>
        <taxon>Gnathifera</taxon>
        <taxon>Rotifera</taxon>
        <taxon>Eurotatoria</taxon>
        <taxon>Monogononta</taxon>
        <taxon>Pseudotrocha</taxon>
        <taxon>Ploima</taxon>
        <taxon>Brachionidae</taxon>
        <taxon>Brachionus</taxon>
    </lineage>
</organism>
<name>A0A3M7PPX1_BRAPC</name>
<dbReference type="EMBL" id="REGN01009417">
    <property type="protein sequence ID" value="RNA01197.1"/>
    <property type="molecule type" value="Genomic_DNA"/>
</dbReference>
<dbReference type="AlphaFoldDB" id="A0A3M7PPX1"/>
<evidence type="ECO:0000313" key="1">
    <source>
        <dbReference type="EMBL" id="RNA01197.1"/>
    </source>
</evidence>
<accession>A0A3M7PPX1</accession>
<dbReference type="Proteomes" id="UP000276133">
    <property type="component" value="Unassembled WGS sequence"/>
</dbReference>
<evidence type="ECO:0000313" key="2">
    <source>
        <dbReference type="Proteomes" id="UP000276133"/>
    </source>
</evidence>
<sequence>MYCFMSSPVYLFIKKIYLILVPGSVNATFKVASYQGLLNLQSLAEIEFHNNRENISIFKLCFFYSSDSYSAAIPLVPSMAFSTSVWPNFCSRPVHDLFFKISLAANVETVQALSRLTTVVSLASADSSFLTSLLPPVTKDTSASWSLNFSEI</sequence>